<feature type="coiled-coil region" evidence="1">
    <location>
        <begin position="7"/>
        <end position="42"/>
    </location>
</feature>
<evidence type="ECO:0000256" key="1">
    <source>
        <dbReference type="SAM" id="Coils"/>
    </source>
</evidence>
<keyword evidence="3" id="KW-1185">Reference proteome</keyword>
<proteinExistence type="predicted"/>
<comment type="caution">
    <text evidence="2">The sequence shown here is derived from an EMBL/GenBank/DDBJ whole genome shotgun (WGS) entry which is preliminary data.</text>
</comment>
<name>A0A4C1STJ4_EUMVA</name>
<reference evidence="2 3" key="1">
    <citation type="journal article" date="2019" name="Commun. Biol.">
        <title>The bagworm genome reveals a unique fibroin gene that provides high tensile strength.</title>
        <authorList>
            <person name="Kono N."/>
            <person name="Nakamura H."/>
            <person name="Ohtoshi R."/>
            <person name="Tomita M."/>
            <person name="Numata K."/>
            <person name="Arakawa K."/>
        </authorList>
    </citation>
    <scope>NUCLEOTIDE SEQUENCE [LARGE SCALE GENOMIC DNA]</scope>
</reference>
<keyword evidence="1" id="KW-0175">Coiled coil</keyword>
<organism evidence="2 3">
    <name type="scientific">Eumeta variegata</name>
    <name type="common">Bagworm moth</name>
    <name type="synonym">Eumeta japonica</name>
    <dbReference type="NCBI Taxonomy" id="151549"/>
    <lineage>
        <taxon>Eukaryota</taxon>
        <taxon>Metazoa</taxon>
        <taxon>Ecdysozoa</taxon>
        <taxon>Arthropoda</taxon>
        <taxon>Hexapoda</taxon>
        <taxon>Insecta</taxon>
        <taxon>Pterygota</taxon>
        <taxon>Neoptera</taxon>
        <taxon>Endopterygota</taxon>
        <taxon>Lepidoptera</taxon>
        <taxon>Glossata</taxon>
        <taxon>Ditrysia</taxon>
        <taxon>Tineoidea</taxon>
        <taxon>Psychidae</taxon>
        <taxon>Oiketicinae</taxon>
        <taxon>Eumeta</taxon>
    </lineage>
</organism>
<dbReference type="Proteomes" id="UP000299102">
    <property type="component" value="Unassembled WGS sequence"/>
</dbReference>
<dbReference type="AlphaFoldDB" id="A0A4C1STJ4"/>
<evidence type="ECO:0000313" key="2">
    <source>
        <dbReference type="EMBL" id="GBP05275.1"/>
    </source>
</evidence>
<dbReference type="EMBL" id="BGZK01000017">
    <property type="protein sequence ID" value="GBP05275.1"/>
    <property type="molecule type" value="Genomic_DNA"/>
</dbReference>
<protein>
    <submittedName>
        <fullName evidence="2">Uncharacterized protein</fullName>
    </submittedName>
</protein>
<evidence type="ECO:0000313" key="3">
    <source>
        <dbReference type="Proteomes" id="UP000299102"/>
    </source>
</evidence>
<sequence length="153" mass="17524">MRICPGVVMMEKTVHRQEDQALQLEEQIREQALKQTRRLQKQAQEHACRRDAAQPRGTTHTNFIEVTKCVTQAAPANSTKGSGKPAQRNKGPPLHLVPPAWLLTPLSHHRFSLPHPLRQTGAIRWEHSRERGYIIIRFHCILAPIPYDKKNVP</sequence>
<gene>
    <name evidence="2" type="ORF">EVAR_76725_1</name>
</gene>
<accession>A0A4C1STJ4</accession>